<protein>
    <submittedName>
        <fullName evidence="2">Uncharacterized protein</fullName>
    </submittedName>
</protein>
<keyword evidence="1" id="KW-1133">Transmembrane helix</keyword>
<comment type="caution">
    <text evidence="2">The sequence shown here is derived from an EMBL/GenBank/DDBJ whole genome shotgun (WGS) entry which is preliminary data.</text>
</comment>
<organism evidence="2 3">
    <name type="scientific">Fusarium sarcochroum</name>
    <dbReference type="NCBI Taxonomy" id="1208366"/>
    <lineage>
        <taxon>Eukaryota</taxon>
        <taxon>Fungi</taxon>
        <taxon>Dikarya</taxon>
        <taxon>Ascomycota</taxon>
        <taxon>Pezizomycotina</taxon>
        <taxon>Sordariomycetes</taxon>
        <taxon>Hypocreomycetidae</taxon>
        <taxon>Hypocreales</taxon>
        <taxon>Nectriaceae</taxon>
        <taxon>Fusarium</taxon>
        <taxon>Fusarium lateritium species complex</taxon>
    </lineage>
</organism>
<accession>A0A8H4THL8</accession>
<evidence type="ECO:0000313" key="3">
    <source>
        <dbReference type="Proteomes" id="UP000622797"/>
    </source>
</evidence>
<evidence type="ECO:0000313" key="2">
    <source>
        <dbReference type="EMBL" id="KAF4958072.1"/>
    </source>
</evidence>
<proteinExistence type="predicted"/>
<dbReference type="AlphaFoldDB" id="A0A8H4THL8"/>
<keyword evidence="1" id="KW-0472">Membrane</keyword>
<evidence type="ECO:0000256" key="1">
    <source>
        <dbReference type="SAM" id="Phobius"/>
    </source>
</evidence>
<dbReference type="OrthoDB" id="5419927at2759"/>
<dbReference type="PANTHER" id="PTHR40619">
    <property type="entry name" value="FUNGAL STAND N-TERMINAL GOODBYE DOMAIN-CONTAINING PROTEIN"/>
    <property type="match status" value="1"/>
</dbReference>
<keyword evidence="1" id="KW-0812">Transmembrane</keyword>
<dbReference type="PANTHER" id="PTHR40619:SF3">
    <property type="entry name" value="FUNGAL STAND N-TERMINAL GOODBYE DOMAIN-CONTAINING PROTEIN"/>
    <property type="match status" value="1"/>
</dbReference>
<sequence length="610" mass="68540">MSDSLQDQLSYRSQATSGRVYEIPEYMVRELDGRVHPALMAIPGSGVVYRGSESWVAESQAIECLNFDQIYASAINAQSALITTANKLCTKKKLPSLDLTVAHSWSEVDESVSNACKVLEVLSTKDKALKPGFTGKLRQGFRKICSNAGVGTTLANLVPTDSYCSVLCGGLKIIFKALEETGHYREEVGNALEAIPFILSDKITLVKLNNMDEELHRRVAAIYAAIYALLEVIVGWFLKSSLRTGARIFSNPSGFSDKLKTQRDTVDLAVQRFNARVDSISAVKQEGLAQQNLTIMYGLDHHAEAAMRRFDGIETRLMTLDNLEKFFYETWKAGPAQRQAMPQPQATPRIKAPAINIEDILVKWLYEPDLVYQDCTTVLRLQHIAGYDVDPELVSTVKFHPRFQSFLALDKSSLIFVDMRSENPAGSLEMPIIAAEMFQTLASFIEKHESDANDATTRVICLSFLCSRHKDMRRDANANPTELMMSLVLQLLDHYRGFDSEHLDLVSNHMNPSNVETVLFVFEALLSQLPENVLLYLIIDDLRTFTQPVSRKYAMVQVVQDLLAIHRDGEYTARLKFFFGNSARNEFSDGFFTEDETLRIWSPQDGSYSS</sequence>
<reference evidence="2" key="1">
    <citation type="journal article" date="2020" name="BMC Genomics">
        <title>Correction to: Identification and distribution of gene clusters required for synthesis of sphingolipid metabolism inhibitors in diverse species of the filamentous fungus Fusarium.</title>
        <authorList>
            <person name="Kim H.S."/>
            <person name="Lohmar J.M."/>
            <person name="Busman M."/>
            <person name="Brown D.W."/>
            <person name="Naumann T.A."/>
            <person name="Divon H.H."/>
            <person name="Lysoe E."/>
            <person name="Uhlig S."/>
            <person name="Proctor R.H."/>
        </authorList>
    </citation>
    <scope>NUCLEOTIDE SEQUENCE</scope>
    <source>
        <strain evidence="2">NRRL 20472</strain>
    </source>
</reference>
<keyword evidence="3" id="KW-1185">Reference proteome</keyword>
<feature type="transmembrane region" description="Helical" evidence="1">
    <location>
        <begin position="219"/>
        <end position="238"/>
    </location>
</feature>
<gene>
    <name evidence="2" type="ORF">FSARC_11108</name>
</gene>
<dbReference type="EMBL" id="JABEXW010000705">
    <property type="protein sequence ID" value="KAF4958072.1"/>
    <property type="molecule type" value="Genomic_DNA"/>
</dbReference>
<name>A0A8H4THL8_9HYPO</name>
<dbReference type="Proteomes" id="UP000622797">
    <property type="component" value="Unassembled WGS sequence"/>
</dbReference>
<reference evidence="2" key="2">
    <citation type="submission" date="2020-05" db="EMBL/GenBank/DDBJ databases">
        <authorList>
            <person name="Kim H.-S."/>
            <person name="Proctor R.H."/>
            <person name="Brown D.W."/>
        </authorList>
    </citation>
    <scope>NUCLEOTIDE SEQUENCE</scope>
    <source>
        <strain evidence="2">NRRL 20472</strain>
    </source>
</reference>